<keyword evidence="8" id="KW-1185">Reference proteome</keyword>
<protein>
    <recommendedName>
        <fullName evidence="6">TATA element modulatory factor 1 TATA binding domain-containing protein</fullName>
    </recommendedName>
</protein>
<gene>
    <name evidence="7" type="ORF">G6F64_005980</name>
</gene>
<feature type="compositionally biased region" description="Basic and acidic residues" evidence="5">
    <location>
        <begin position="160"/>
        <end position="176"/>
    </location>
</feature>
<feature type="region of interest" description="Disordered" evidence="5">
    <location>
        <begin position="58"/>
        <end position="259"/>
    </location>
</feature>
<dbReference type="AlphaFoldDB" id="A0A9P6X9M2"/>
<feature type="compositionally biased region" description="Basic residues" evidence="5">
    <location>
        <begin position="147"/>
        <end position="159"/>
    </location>
</feature>
<dbReference type="OrthoDB" id="74178at2759"/>
<feature type="compositionally biased region" description="Basic and acidic residues" evidence="5">
    <location>
        <begin position="217"/>
        <end position="237"/>
    </location>
</feature>
<evidence type="ECO:0000259" key="6">
    <source>
        <dbReference type="Pfam" id="PF12325"/>
    </source>
</evidence>
<dbReference type="InterPro" id="IPR022092">
    <property type="entry name" value="TMF_DNA-bd"/>
</dbReference>
<evidence type="ECO:0000256" key="4">
    <source>
        <dbReference type="SAM" id="Coils"/>
    </source>
</evidence>
<dbReference type="PANTHER" id="PTHR46515">
    <property type="entry name" value="TATA ELEMENT MODULATORY FACTOR TMF1"/>
    <property type="match status" value="1"/>
</dbReference>
<dbReference type="PANTHER" id="PTHR46515:SF1">
    <property type="entry name" value="TATA ELEMENT MODULATORY FACTOR"/>
    <property type="match status" value="1"/>
</dbReference>
<reference evidence="7" key="1">
    <citation type="journal article" date="2020" name="Microb. Genom.">
        <title>Genetic diversity of clinical and environmental Mucorales isolates obtained from an investigation of mucormycosis cases among solid organ transplant recipients.</title>
        <authorList>
            <person name="Nguyen M.H."/>
            <person name="Kaul D."/>
            <person name="Muto C."/>
            <person name="Cheng S.J."/>
            <person name="Richter R.A."/>
            <person name="Bruno V.M."/>
            <person name="Liu G."/>
            <person name="Beyhan S."/>
            <person name="Sundermann A.J."/>
            <person name="Mounaud S."/>
            <person name="Pasculle A.W."/>
            <person name="Nierman W.C."/>
            <person name="Driscoll E."/>
            <person name="Cumbie R."/>
            <person name="Clancy C.J."/>
            <person name="Dupont C.L."/>
        </authorList>
    </citation>
    <scope>NUCLEOTIDE SEQUENCE</scope>
    <source>
        <strain evidence="7">GL11</strain>
    </source>
</reference>
<sequence length="800" mass="92871">MSGFFGTTDTTSKWGGYLKQAISNVETTFDSLLEQPPEGQEAKNVETWVDPVTGMVTTIEKPERQPERDLSKRLAAVVTADKNKSPTLQDDQKREKAEQEEPKEAGKEEKGEVKDEVGGEQEKSTMEEMAKVEEKEMMEVKKEGSVKNKKTAKKNKRAAKKEAQRNERALKEKAAKDQQQQEEETAKEEKVEGDEMAKEEKAEGDAMAKEEEEDTVKEEKSEGREQEAAAVEKEEKQTAMPAKDTAEAVEPTEKEKERWKGLLDQREKQLLQAMETIAKLHDQIHQLGEEATENEARWQSRIKPDAAIEELKRQLATKDEQIEGLLREGEKLSKVELKHSNTIKRLRQEKAEQEKTMAELTKKWEKATQASEQAAKRVETERRLQDSVKLLTDLSEQQTKHINKLESDKLDAARTLAETERRLKDALDRIERARAQAKAEADQENAVVLEKEVKANDRLHKEFAKFKENAEAAERGWRKEQRDLQIALQATQEQAAQREDSLRKEVAELQKRCVEQEKMQFEMSVDESTAPLLRQMDELQTQHAIAIKNRDQTEQSLILSLQHSELEREKSVEKCKWLQVELDRITQRVDALEAALLDLQKENARLQTSLDLERSVGEKQEERIKGLIKEKEEMKENEQREQERLKNQYQRLMKERLNEERRQFEDRLKEVKAPTLLVEEDTKKEEEEDVNLQADIHQLQNQVDFYQTQLQSLTQSKNELSEEALSMSQEIDQLRIKVKKTVHLQQEHDQLNARYQTLLELLGERTEEVQELKADLADVKEMYRTQIVELVQKIDQLSKK</sequence>
<evidence type="ECO:0000256" key="1">
    <source>
        <dbReference type="ARBA" id="ARBA00004555"/>
    </source>
</evidence>
<dbReference type="EMBL" id="JAANQT010000767">
    <property type="protein sequence ID" value="KAG1308520.1"/>
    <property type="molecule type" value="Genomic_DNA"/>
</dbReference>
<evidence type="ECO:0000256" key="2">
    <source>
        <dbReference type="ARBA" id="ARBA00023034"/>
    </source>
</evidence>
<evidence type="ECO:0000256" key="3">
    <source>
        <dbReference type="ARBA" id="ARBA00023054"/>
    </source>
</evidence>
<dbReference type="InterPro" id="IPR052602">
    <property type="entry name" value="Growth_transcription_reg"/>
</dbReference>
<comment type="caution">
    <text evidence="7">The sequence shown here is derived from an EMBL/GenBank/DDBJ whole genome shotgun (WGS) entry which is preliminary data.</text>
</comment>
<dbReference type="InterPro" id="IPR022091">
    <property type="entry name" value="TMF_TATA-bd"/>
</dbReference>
<feature type="domain" description="TATA element modulatory factor 1 TATA binding" evidence="6">
    <location>
        <begin position="691"/>
        <end position="790"/>
    </location>
</feature>
<dbReference type="GO" id="GO:0005783">
    <property type="term" value="C:endoplasmic reticulum"/>
    <property type="evidence" value="ECO:0007669"/>
    <property type="project" value="TreeGrafter"/>
</dbReference>
<feature type="coiled-coil region" evidence="4">
    <location>
        <begin position="402"/>
        <end position="737"/>
    </location>
</feature>
<dbReference type="Pfam" id="PF12329">
    <property type="entry name" value="TMF_DNA_bd"/>
    <property type="match status" value="1"/>
</dbReference>
<feature type="compositionally biased region" description="Basic and acidic residues" evidence="5">
    <location>
        <begin position="187"/>
        <end position="209"/>
    </location>
</feature>
<feature type="compositionally biased region" description="Basic and acidic residues" evidence="5">
    <location>
        <begin position="90"/>
        <end position="146"/>
    </location>
</feature>
<evidence type="ECO:0000256" key="5">
    <source>
        <dbReference type="SAM" id="MobiDB-lite"/>
    </source>
</evidence>
<proteinExistence type="predicted"/>
<accession>A0A9P6X9M2</accession>
<dbReference type="GO" id="GO:0005794">
    <property type="term" value="C:Golgi apparatus"/>
    <property type="evidence" value="ECO:0007669"/>
    <property type="project" value="UniProtKB-SubCell"/>
</dbReference>
<dbReference type="Pfam" id="PF12325">
    <property type="entry name" value="TMF_TATA_bd"/>
    <property type="match status" value="1"/>
</dbReference>
<keyword evidence="3 4" id="KW-0175">Coiled coil</keyword>
<evidence type="ECO:0000313" key="7">
    <source>
        <dbReference type="EMBL" id="KAG1308520.1"/>
    </source>
</evidence>
<name>A0A9P6X9M2_RHIOR</name>
<comment type="subcellular location">
    <subcellularLocation>
        <location evidence="1">Golgi apparatus</location>
    </subcellularLocation>
</comment>
<evidence type="ECO:0000313" key="8">
    <source>
        <dbReference type="Proteomes" id="UP000716291"/>
    </source>
</evidence>
<feature type="coiled-coil region" evidence="4">
    <location>
        <begin position="762"/>
        <end position="800"/>
    </location>
</feature>
<feature type="compositionally biased region" description="Basic and acidic residues" evidence="5">
    <location>
        <begin position="60"/>
        <end position="72"/>
    </location>
</feature>
<organism evidence="7 8">
    <name type="scientific">Rhizopus oryzae</name>
    <name type="common">Mucormycosis agent</name>
    <name type="synonym">Rhizopus arrhizus var. delemar</name>
    <dbReference type="NCBI Taxonomy" id="64495"/>
    <lineage>
        <taxon>Eukaryota</taxon>
        <taxon>Fungi</taxon>
        <taxon>Fungi incertae sedis</taxon>
        <taxon>Mucoromycota</taxon>
        <taxon>Mucoromycotina</taxon>
        <taxon>Mucoromycetes</taxon>
        <taxon>Mucorales</taxon>
        <taxon>Mucorineae</taxon>
        <taxon>Rhizopodaceae</taxon>
        <taxon>Rhizopus</taxon>
    </lineage>
</organism>
<keyword evidence="2" id="KW-0333">Golgi apparatus</keyword>
<dbReference type="Proteomes" id="UP000716291">
    <property type="component" value="Unassembled WGS sequence"/>
</dbReference>
<feature type="coiled-coil region" evidence="4">
    <location>
        <begin position="263"/>
        <end position="370"/>
    </location>
</feature>